<proteinExistence type="predicted"/>
<dbReference type="PANTHER" id="PTHR12629">
    <property type="entry name" value="DIPHOSPHOINOSITOL POLYPHOSPHATE PHOSPHOHYDROLASE"/>
    <property type="match status" value="1"/>
</dbReference>
<evidence type="ECO:0000256" key="1">
    <source>
        <dbReference type="ARBA" id="ARBA00001946"/>
    </source>
</evidence>
<dbReference type="InterPro" id="IPR000086">
    <property type="entry name" value="NUDIX_hydrolase_dom"/>
</dbReference>
<feature type="region of interest" description="Disordered" evidence="5">
    <location>
        <begin position="1"/>
        <end position="52"/>
    </location>
</feature>
<keyword evidence="8" id="KW-1185">Reference proteome</keyword>
<evidence type="ECO:0000256" key="2">
    <source>
        <dbReference type="ARBA" id="ARBA00022723"/>
    </source>
</evidence>
<dbReference type="GO" id="GO:0046872">
    <property type="term" value="F:metal ion binding"/>
    <property type="evidence" value="ECO:0007669"/>
    <property type="project" value="UniProtKB-KW"/>
</dbReference>
<dbReference type="Proteomes" id="UP001162031">
    <property type="component" value="Unassembled WGS sequence"/>
</dbReference>
<comment type="cofactor">
    <cofactor evidence="1">
        <name>Mg(2+)</name>
        <dbReference type="ChEBI" id="CHEBI:18420"/>
    </cofactor>
</comment>
<dbReference type="GO" id="GO:0005634">
    <property type="term" value="C:nucleus"/>
    <property type="evidence" value="ECO:0007669"/>
    <property type="project" value="TreeGrafter"/>
</dbReference>
<dbReference type="InterPro" id="IPR047198">
    <property type="entry name" value="DDP-like_NUDIX"/>
</dbReference>
<gene>
    <name evidence="7" type="ORF">HBR001_LOCUS5858</name>
</gene>
<keyword evidence="4" id="KW-0460">Magnesium</keyword>
<evidence type="ECO:0000256" key="5">
    <source>
        <dbReference type="SAM" id="MobiDB-lite"/>
    </source>
</evidence>
<dbReference type="AlphaFoldDB" id="A0AAV0UCU6"/>
<evidence type="ECO:0000259" key="6">
    <source>
        <dbReference type="PROSITE" id="PS51462"/>
    </source>
</evidence>
<reference evidence="7" key="1">
    <citation type="submission" date="2022-12" db="EMBL/GenBank/DDBJ databases">
        <authorList>
            <person name="Webb A."/>
        </authorList>
    </citation>
    <scope>NUCLEOTIDE SEQUENCE</scope>
    <source>
        <strain evidence="7">Hp1</strain>
    </source>
</reference>
<feature type="compositionally biased region" description="Low complexity" evidence="5">
    <location>
        <begin position="1"/>
        <end position="30"/>
    </location>
</feature>
<name>A0AAV0UCU6_HYABA</name>
<evidence type="ECO:0000313" key="8">
    <source>
        <dbReference type="Proteomes" id="UP001162031"/>
    </source>
</evidence>
<dbReference type="PROSITE" id="PS51462">
    <property type="entry name" value="NUDIX"/>
    <property type="match status" value="1"/>
</dbReference>
<protein>
    <recommendedName>
        <fullName evidence="6">Nudix hydrolase domain-containing protein</fullName>
    </recommendedName>
</protein>
<evidence type="ECO:0000256" key="4">
    <source>
        <dbReference type="ARBA" id="ARBA00022842"/>
    </source>
</evidence>
<keyword evidence="2" id="KW-0479">Metal-binding</keyword>
<dbReference type="CDD" id="cd04666">
    <property type="entry name" value="NUDIX_DIPP2_like_Nudt4"/>
    <property type="match status" value="1"/>
</dbReference>
<feature type="domain" description="Nudix hydrolase" evidence="6">
    <location>
        <begin position="62"/>
        <end position="195"/>
    </location>
</feature>
<sequence>MTRATSATSDPSSDARAAHVSSVDDLTDTSSRPDRPTKLGSSSLLQSRVGRDKQRYDGDTRLLVCIVVVGLRCPRESGEAESRADTCLLISSSKDPTQWILPKGGWETDESVVQSALREANEEAGVAGHLVGSLGTLDFVSRQGTRCRFYGVTLQATQVFDDWAEPTRLRKWVSFAAARELLQHRPELVEMVTRAAATTTMPRVGNTLDV</sequence>
<dbReference type="GO" id="GO:0005737">
    <property type="term" value="C:cytoplasm"/>
    <property type="evidence" value="ECO:0007669"/>
    <property type="project" value="TreeGrafter"/>
</dbReference>
<dbReference type="Pfam" id="PF00293">
    <property type="entry name" value="NUDIX"/>
    <property type="match status" value="1"/>
</dbReference>
<organism evidence="7 8">
    <name type="scientific">Hyaloperonospora brassicae</name>
    <name type="common">Brassica downy mildew</name>
    <name type="synonym">Peronospora brassicae</name>
    <dbReference type="NCBI Taxonomy" id="162125"/>
    <lineage>
        <taxon>Eukaryota</taxon>
        <taxon>Sar</taxon>
        <taxon>Stramenopiles</taxon>
        <taxon>Oomycota</taxon>
        <taxon>Peronosporomycetes</taxon>
        <taxon>Peronosporales</taxon>
        <taxon>Peronosporaceae</taxon>
        <taxon>Hyaloperonospora</taxon>
    </lineage>
</organism>
<accession>A0AAV0UCU6</accession>
<evidence type="ECO:0000313" key="7">
    <source>
        <dbReference type="EMBL" id="CAI5733489.1"/>
    </source>
</evidence>
<comment type="caution">
    <text evidence="7">The sequence shown here is derived from an EMBL/GenBank/DDBJ whole genome shotgun (WGS) entry which is preliminary data.</text>
</comment>
<dbReference type="SUPFAM" id="SSF55811">
    <property type="entry name" value="Nudix"/>
    <property type="match status" value="1"/>
</dbReference>
<dbReference type="EMBL" id="CANTFL010001204">
    <property type="protein sequence ID" value="CAI5733489.1"/>
    <property type="molecule type" value="Genomic_DNA"/>
</dbReference>
<dbReference type="PANTHER" id="PTHR12629:SF0">
    <property type="entry name" value="DIPHOSPHOINOSITOL-POLYPHOSPHATE DIPHOSPHATASE"/>
    <property type="match status" value="1"/>
</dbReference>
<dbReference type="GO" id="GO:0016462">
    <property type="term" value="F:pyrophosphatase activity"/>
    <property type="evidence" value="ECO:0007669"/>
    <property type="project" value="InterPro"/>
</dbReference>
<dbReference type="Gene3D" id="3.90.79.10">
    <property type="entry name" value="Nucleoside Triphosphate Pyrophosphohydrolase"/>
    <property type="match status" value="1"/>
</dbReference>
<dbReference type="InterPro" id="IPR015797">
    <property type="entry name" value="NUDIX_hydrolase-like_dom_sf"/>
</dbReference>
<keyword evidence="3" id="KW-0378">Hydrolase</keyword>
<evidence type="ECO:0000256" key="3">
    <source>
        <dbReference type="ARBA" id="ARBA00022801"/>
    </source>
</evidence>